<reference evidence="2" key="1">
    <citation type="journal article" date="2019" name="Environ. Microbiol.">
        <title>Fungal ecological strategies reflected in gene transcription - a case study of two litter decomposers.</title>
        <authorList>
            <person name="Barbi F."/>
            <person name="Kohler A."/>
            <person name="Barry K."/>
            <person name="Baskaran P."/>
            <person name="Daum C."/>
            <person name="Fauchery L."/>
            <person name="Ihrmark K."/>
            <person name="Kuo A."/>
            <person name="LaButti K."/>
            <person name="Lipzen A."/>
            <person name="Morin E."/>
            <person name="Grigoriev I.V."/>
            <person name="Henrissat B."/>
            <person name="Lindahl B."/>
            <person name="Martin F."/>
        </authorList>
    </citation>
    <scope>NUCLEOTIDE SEQUENCE</scope>
    <source>
        <strain evidence="2">JB14</strain>
    </source>
</reference>
<protein>
    <submittedName>
        <fullName evidence="2">Uncharacterized protein</fullName>
    </submittedName>
</protein>
<dbReference type="Proteomes" id="UP000799118">
    <property type="component" value="Unassembled WGS sequence"/>
</dbReference>
<name>A0A6A4HLN4_9AGAR</name>
<feature type="compositionally biased region" description="Acidic residues" evidence="1">
    <location>
        <begin position="46"/>
        <end position="58"/>
    </location>
</feature>
<feature type="compositionally biased region" description="Low complexity" evidence="1">
    <location>
        <begin position="202"/>
        <end position="237"/>
    </location>
</feature>
<feature type="region of interest" description="Disordered" evidence="1">
    <location>
        <begin position="138"/>
        <end position="241"/>
    </location>
</feature>
<evidence type="ECO:0000313" key="3">
    <source>
        <dbReference type="Proteomes" id="UP000799118"/>
    </source>
</evidence>
<organism evidence="2 3">
    <name type="scientific">Gymnopus androsaceus JB14</name>
    <dbReference type="NCBI Taxonomy" id="1447944"/>
    <lineage>
        <taxon>Eukaryota</taxon>
        <taxon>Fungi</taxon>
        <taxon>Dikarya</taxon>
        <taxon>Basidiomycota</taxon>
        <taxon>Agaricomycotina</taxon>
        <taxon>Agaricomycetes</taxon>
        <taxon>Agaricomycetidae</taxon>
        <taxon>Agaricales</taxon>
        <taxon>Marasmiineae</taxon>
        <taxon>Omphalotaceae</taxon>
        <taxon>Gymnopus</taxon>
    </lineage>
</organism>
<evidence type="ECO:0000313" key="2">
    <source>
        <dbReference type="EMBL" id="KAE9398923.1"/>
    </source>
</evidence>
<accession>A0A6A4HLN4</accession>
<evidence type="ECO:0000256" key="1">
    <source>
        <dbReference type="SAM" id="MobiDB-lite"/>
    </source>
</evidence>
<keyword evidence="3" id="KW-1185">Reference proteome</keyword>
<dbReference type="AlphaFoldDB" id="A0A6A4HLN4"/>
<feature type="compositionally biased region" description="Basic residues" evidence="1">
    <location>
        <begin position="139"/>
        <end position="155"/>
    </location>
</feature>
<dbReference type="OrthoDB" id="2976199at2759"/>
<gene>
    <name evidence="2" type="ORF">BT96DRAFT_939848</name>
</gene>
<proteinExistence type="predicted"/>
<dbReference type="EMBL" id="ML769476">
    <property type="protein sequence ID" value="KAE9398923.1"/>
    <property type="molecule type" value="Genomic_DNA"/>
</dbReference>
<sequence>MTEYDYSPAAYQRHIETQNRIAKWVDHTEAHHNVFCTPFGARSDVGDDDLDGMSEADEAIPSGASAGGWYESKRRTRGGYASAPPPPPLPLLYHPQPSAPSPVYPPALASAPVGYNYPPPGHYMSPPGSPQQIIIQTMPKHRSSHHHHSGHHHGSRSSSSEARRKSKKTKMFALPPPGSAGPPMQIQPSSYGYPGPQPPPGTYTYSQSPVYYPSNSPYPSQPHVYSPPSSGQSMMSPAPGPSPYYPQSGGYVIVPPKGQHVRVMYA</sequence>
<feature type="region of interest" description="Disordered" evidence="1">
    <location>
        <begin position="46"/>
        <end position="94"/>
    </location>
</feature>